<sequence length="223" mass="23892">MAWAGVAPRLGRRCAVMREVVPELEGRLCRRSWAASARRQGRPGSAARPRQERGCSRPTSGGWTGWHRRRRGKAQAVAAGALLMRDLQHLNTPSTQPDGDAQQQCRRIEHAIGLVVEAAAPAVETASSLVVEAAAERMQQRAAVAASMMVDEPDSCGDGGSGEQCWEAGGGDSFDDDQRAGGSGFDGDGWRAALGSGCQQWGLDRAKGNFVFLKFLSPLFDKK</sequence>
<evidence type="ECO:0000313" key="3">
    <source>
        <dbReference type="Proteomes" id="UP000008022"/>
    </source>
</evidence>
<evidence type="ECO:0000313" key="2">
    <source>
        <dbReference type="EnsemblPlants" id="ORUFI05G13990.1"/>
    </source>
</evidence>
<reference evidence="2" key="2">
    <citation type="submission" date="2015-06" db="UniProtKB">
        <authorList>
            <consortium name="EnsemblPlants"/>
        </authorList>
    </citation>
    <scope>IDENTIFICATION</scope>
</reference>
<proteinExistence type="predicted"/>
<accession>A0A0E0PL71</accession>
<feature type="region of interest" description="Disordered" evidence="1">
    <location>
        <begin position="35"/>
        <end position="70"/>
    </location>
</feature>
<protein>
    <submittedName>
        <fullName evidence="2">Uncharacterized protein</fullName>
    </submittedName>
</protein>
<feature type="region of interest" description="Disordered" evidence="1">
    <location>
        <begin position="152"/>
        <end position="185"/>
    </location>
</feature>
<evidence type="ECO:0000256" key="1">
    <source>
        <dbReference type="SAM" id="MobiDB-lite"/>
    </source>
</evidence>
<dbReference type="Gramene" id="ORUFI05G13990.1">
    <property type="protein sequence ID" value="ORUFI05G13990.1"/>
    <property type="gene ID" value="ORUFI05G13990"/>
</dbReference>
<keyword evidence="3" id="KW-1185">Reference proteome</keyword>
<organism evidence="2 3">
    <name type="scientific">Oryza rufipogon</name>
    <name type="common">Brownbeard rice</name>
    <name type="synonym">Asian wild rice</name>
    <dbReference type="NCBI Taxonomy" id="4529"/>
    <lineage>
        <taxon>Eukaryota</taxon>
        <taxon>Viridiplantae</taxon>
        <taxon>Streptophyta</taxon>
        <taxon>Embryophyta</taxon>
        <taxon>Tracheophyta</taxon>
        <taxon>Spermatophyta</taxon>
        <taxon>Magnoliopsida</taxon>
        <taxon>Liliopsida</taxon>
        <taxon>Poales</taxon>
        <taxon>Poaceae</taxon>
        <taxon>BOP clade</taxon>
        <taxon>Oryzoideae</taxon>
        <taxon>Oryzeae</taxon>
        <taxon>Oryzinae</taxon>
        <taxon>Oryza</taxon>
    </lineage>
</organism>
<dbReference type="HOGENOM" id="CLU_1241836_0_0_1"/>
<dbReference type="Proteomes" id="UP000008022">
    <property type="component" value="Unassembled WGS sequence"/>
</dbReference>
<dbReference type="AlphaFoldDB" id="A0A0E0PL71"/>
<dbReference type="EnsemblPlants" id="ORUFI05G13990.1">
    <property type="protein sequence ID" value="ORUFI05G13990.1"/>
    <property type="gene ID" value="ORUFI05G13990"/>
</dbReference>
<name>A0A0E0PL71_ORYRU</name>
<feature type="compositionally biased region" description="Gly residues" evidence="1">
    <location>
        <begin position="157"/>
        <end position="172"/>
    </location>
</feature>
<reference evidence="3" key="1">
    <citation type="submission" date="2013-06" db="EMBL/GenBank/DDBJ databases">
        <authorList>
            <person name="Zhao Q."/>
        </authorList>
    </citation>
    <scope>NUCLEOTIDE SEQUENCE</scope>
    <source>
        <strain evidence="3">cv. W1943</strain>
    </source>
</reference>